<keyword evidence="4" id="KW-1185">Reference proteome</keyword>
<dbReference type="Proteomes" id="UP000237481">
    <property type="component" value="Unassembled WGS sequence"/>
</dbReference>
<gene>
    <name evidence="3" type="ORF">TPAR_01119</name>
</gene>
<protein>
    <submittedName>
        <fullName evidence="3">Uncharacterized protein</fullName>
    </submittedName>
</protein>
<feature type="region of interest" description="Disordered" evidence="2">
    <location>
        <begin position="515"/>
        <end position="535"/>
    </location>
</feature>
<dbReference type="PANTHER" id="PTHR34360">
    <property type="entry name" value="OS08G0519400 PROTEIN"/>
    <property type="match status" value="1"/>
</dbReference>
<feature type="region of interest" description="Disordered" evidence="2">
    <location>
        <begin position="239"/>
        <end position="269"/>
    </location>
</feature>
<evidence type="ECO:0000256" key="1">
    <source>
        <dbReference type="SAM" id="Coils"/>
    </source>
</evidence>
<feature type="region of interest" description="Disordered" evidence="2">
    <location>
        <begin position="1"/>
        <end position="91"/>
    </location>
</feature>
<comment type="caution">
    <text evidence="3">The sequence shown here is derived from an EMBL/GenBank/DDBJ whole genome shotgun (WGS) entry which is preliminary data.</text>
</comment>
<accession>A0A2S4L8C6</accession>
<dbReference type="STRING" id="94208.A0A2S4L8C6"/>
<proteinExistence type="predicted"/>
<evidence type="ECO:0000313" key="4">
    <source>
        <dbReference type="Proteomes" id="UP000237481"/>
    </source>
</evidence>
<keyword evidence="1" id="KW-0175">Coiled coil</keyword>
<dbReference type="AlphaFoldDB" id="A0A2S4L8C6"/>
<name>A0A2S4L8C6_9HYPO</name>
<evidence type="ECO:0000313" key="3">
    <source>
        <dbReference type="EMBL" id="POR38690.1"/>
    </source>
</evidence>
<dbReference type="EMBL" id="PKSG01000112">
    <property type="protein sequence ID" value="POR38690.1"/>
    <property type="molecule type" value="Genomic_DNA"/>
</dbReference>
<evidence type="ECO:0000256" key="2">
    <source>
        <dbReference type="SAM" id="MobiDB-lite"/>
    </source>
</evidence>
<feature type="compositionally biased region" description="Pro residues" evidence="2">
    <location>
        <begin position="250"/>
        <end position="261"/>
    </location>
</feature>
<organism evidence="3 4">
    <name type="scientific">Tolypocladium paradoxum</name>
    <dbReference type="NCBI Taxonomy" id="94208"/>
    <lineage>
        <taxon>Eukaryota</taxon>
        <taxon>Fungi</taxon>
        <taxon>Dikarya</taxon>
        <taxon>Ascomycota</taxon>
        <taxon>Pezizomycotina</taxon>
        <taxon>Sordariomycetes</taxon>
        <taxon>Hypocreomycetidae</taxon>
        <taxon>Hypocreales</taxon>
        <taxon>Ophiocordycipitaceae</taxon>
        <taxon>Tolypocladium</taxon>
    </lineage>
</organism>
<feature type="coiled-coil region" evidence="1">
    <location>
        <begin position="167"/>
        <end position="194"/>
    </location>
</feature>
<reference evidence="3 4" key="1">
    <citation type="submission" date="2018-01" db="EMBL/GenBank/DDBJ databases">
        <title>Harnessing the power of phylogenomics to disentangle the directionality and signatures of interkingdom host jumping in the parasitic fungal genus Tolypocladium.</title>
        <authorList>
            <person name="Quandt C.A."/>
            <person name="Patterson W."/>
            <person name="Spatafora J.W."/>
        </authorList>
    </citation>
    <scope>NUCLEOTIDE SEQUENCE [LARGE SCALE GENOMIC DNA]</scope>
    <source>
        <strain evidence="3 4">NRBC 100945</strain>
    </source>
</reference>
<sequence>MEDVDVPIAVRRPRRSNVGVAEQADAKPIPKTPHRQKKAVRFSDPGPALAGTVEPSSGLTPMIRRTSIATPRRRRASTPARAFRSGTPAPQASTLFSSAQHSVQALHQTADGRIERRIRRSNLRELLNKLEQQKKRSAKLAQSEIDHLKSEVKARDREIYELQNATIVIDTERIWDLEQQIQDLKDELDRRSAMTPQSQTRSYNWTLAARDPFADDYTDMDTSPDEDDFGDATMAHFATSTPSKARSSFPTPPATSPPMPATPCSRAHVPTPRSHAAVQVCFPDPAKQRLEEELASLQLEVCKLTTTLDSYKGLSGRIADRLSSVTPASAEHSAHASPLEALERQVEVLVQTMSDRTVALTELNSSITDLGFPGNDASEMMTALASGFRAARLELEYLTPGEIALPLTSHGAEVLDLLLTRLRVLAKKSQEDETTIDEYHEIEQSLRKQLDARVSVMDGLKAEMSKAESLMNERNTKIQELQIGNDRLKGAVDGYVRDISELEKLVERLDQDGRDAAAAHQTHAQSHRDALASKDASIGELEEKLADAMRRTASLQREISDVQDSTTRHVVSLNKKHGAALALRDARVLELRGEIDRVNESLRAAHETIRVLRVESGGLAAQLDDDRRKARTAMDAMKEELQRVLQMSQEFLGSPKRGAGRAEGYDDDTEDTGYGGSSSPVRATPVRRPGGYLSGDLARRGSKKMRRRYDSGMGLLEEDEVDI</sequence>
<feature type="region of interest" description="Disordered" evidence="2">
    <location>
        <begin position="652"/>
        <end position="723"/>
    </location>
</feature>
<dbReference type="OrthoDB" id="3532430at2759"/>
<feature type="coiled-coil region" evidence="1">
    <location>
        <begin position="620"/>
        <end position="647"/>
    </location>
</feature>
<dbReference type="PANTHER" id="PTHR34360:SF1">
    <property type="entry name" value="OS08G0519400 PROTEIN"/>
    <property type="match status" value="1"/>
</dbReference>